<evidence type="ECO:0000313" key="2">
    <source>
        <dbReference type="EMBL" id="KKL95444.1"/>
    </source>
</evidence>
<organism evidence="2">
    <name type="scientific">marine sediment metagenome</name>
    <dbReference type="NCBI Taxonomy" id="412755"/>
    <lineage>
        <taxon>unclassified sequences</taxon>
        <taxon>metagenomes</taxon>
        <taxon>ecological metagenomes</taxon>
    </lineage>
</organism>
<reference evidence="2" key="1">
    <citation type="journal article" date="2015" name="Nature">
        <title>Complex archaea that bridge the gap between prokaryotes and eukaryotes.</title>
        <authorList>
            <person name="Spang A."/>
            <person name="Saw J.H."/>
            <person name="Jorgensen S.L."/>
            <person name="Zaremba-Niedzwiedzka K."/>
            <person name="Martijn J."/>
            <person name="Lind A.E."/>
            <person name="van Eijk R."/>
            <person name="Schleper C."/>
            <person name="Guy L."/>
            <person name="Ettema T.J."/>
        </authorList>
    </citation>
    <scope>NUCLEOTIDE SEQUENCE</scope>
</reference>
<protein>
    <submittedName>
        <fullName evidence="2">Uncharacterized protein</fullName>
    </submittedName>
</protein>
<keyword evidence="1" id="KW-0175">Coiled coil</keyword>
<dbReference type="EMBL" id="LAZR01018676">
    <property type="protein sequence ID" value="KKL95444.1"/>
    <property type="molecule type" value="Genomic_DNA"/>
</dbReference>
<evidence type="ECO:0000256" key="1">
    <source>
        <dbReference type="SAM" id="Coils"/>
    </source>
</evidence>
<proteinExistence type="predicted"/>
<name>A0A0F9G985_9ZZZZ</name>
<gene>
    <name evidence="2" type="ORF">LCGC14_1854560</name>
</gene>
<comment type="caution">
    <text evidence="2">The sequence shown here is derived from an EMBL/GenBank/DDBJ whole genome shotgun (WGS) entry which is preliminary data.</text>
</comment>
<accession>A0A0F9G985</accession>
<sequence length="60" mass="7042">MQYIFYPDDYGSAKEAKAARRELAEELRELNHKIRVHTSQRSAYMITVLQRNPMAFLPAD</sequence>
<feature type="coiled-coil region" evidence="1">
    <location>
        <begin position="13"/>
        <end position="40"/>
    </location>
</feature>
<dbReference type="AlphaFoldDB" id="A0A0F9G985"/>